<dbReference type="InterPro" id="IPR008979">
    <property type="entry name" value="Galactose-bd-like_sf"/>
</dbReference>
<dbReference type="GO" id="GO:0005975">
    <property type="term" value="P:carbohydrate metabolic process"/>
    <property type="evidence" value="ECO:0007669"/>
    <property type="project" value="InterPro"/>
</dbReference>
<dbReference type="Gene3D" id="2.60.120.260">
    <property type="entry name" value="Galactose-binding domain-like"/>
    <property type="match status" value="1"/>
</dbReference>
<dbReference type="GO" id="GO:0006516">
    <property type="term" value="P:glycoprotein catabolic process"/>
    <property type="evidence" value="ECO:0007669"/>
    <property type="project" value="TreeGrafter"/>
</dbReference>
<evidence type="ECO:0000313" key="10">
    <source>
        <dbReference type="EMBL" id="RXZ61792.1"/>
    </source>
</evidence>
<dbReference type="Pfam" id="PF22666">
    <property type="entry name" value="Glyco_hydro_2_N2"/>
    <property type="match status" value="1"/>
</dbReference>
<sequence length="815" mass="93999">MKLFERSLNGEWQLRPAGGGKTMRGNVPGDVSYDAFLNGEKPDYRAGDNYKLYADLVQSDFEYSRELTVGRELLDCDDVVLQCDGIDTFSEIFVNGVSVGKTDDMFMQYKFSVKAALREGKNEIRILLRSTLKEMEKFENDRYVSIFNEKRIFVRKAQCHFGWDWAPNLPGYGVWQGVSLYGENKYRMRDIAFFTRRDGSVRAEITWSFSDYFDERAKDDEAVLEIFGDESLTLPVLGCKDKLCGKKSVLNFHIPNVRLWWPNGYGKQEFYYARVQLMREGKALDTAVRRFAVREIELDQSAYDAHSNICRLKVNGAPVFSKGSNWVPADCFAGTLDENRYETLLELARRANFNMLRVWGGGYYEKEVFYDKCDEKGIMIWQDFMFSCCDIPYDSFEFIEKITEESENVFARLRAHACIALICGGNELKGTLDPTEEPVYGLPFVDYFLRGIAQKWFPDLPYVNQSPFGFTEVANDLQNGDTHTNCYEEAIIGGDMAKYRGVLAKNRAAFFSECAVLGPCRYRSLKKFMPAEKLWPLNDLYTERFVSNPYSPCPLTFAERELLTARQLFGAVNNAREFCHKGMQAHYEILKSEIEHARAQRFCGGFMNWMYNDIWPTGTWSVVDYYLEPKSAYYAMREAFRPLHAFFTKETGGFRVNVVNDTMREAAGTLTLCGKRLGGEILWREQKFVRVGTANIAFFPMLAGRERADYWTAEFAAEGEIIKSVYFPNLWKLPFQSDYTYEVAETNGGYFVDIRARAFARAVSLDVAKENARVWYSENFFDLEAGETRRVFLETSETLRAEDIRVSDFTKLPEE</sequence>
<dbReference type="PANTHER" id="PTHR43730:SF1">
    <property type="entry name" value="BETA-MANNOSIDASE"/>
    <property type="match status" value="1"/>
</dbReference>
<reference evidence="10 11" key="1">
    <citation type="journal article" date="2019" name="Gut">
        <title>Antibiotics-induced monodominance of a novel gut bacterial order.</title>
        <authorList>
            <person name="Hildebrand F."/>
            <person name="Moitinho-Silva L."/>
            <person name="Blasche S."/>
            <person name="Jahn M.T."/>
            <person name="Gossmann T.I."/>
            <person name="Heuerta-Cepas J."/>
            <person name="Hercog R."/>
            <person name="Luetge M."/>
            <person name="Bahram M."/>
            <person name="Pryszlak A."/>
            <person name="Alves R.J."/>
            <person name="Waszak S.M."/>
            <person name="Zhu A."/>
            <person name="Ye L."/>
            <person name="Costea P.I."/>
            <person name="Aalvink S."/>
            <person name="Belzer C."/>
            <person name="Forslund S.K."/>
            <person name="Sunagawa S."/>
            <person name="Hentschel U."/>
            <person name="Merten C."/>
            <person name="Patil K.R."/>
            <person name="Benes V."/>
            <person name="Bork P."/>
        </authorList>
    </citation>
    <scope>NUCLEOTIDE SEQUENCE [LARGE SCALE GENOMIC DNA]</scope>
    <source>
        <strain evidence="10 11">HDS1380</strain>
    </source>
</reference>
<protein>
    <recommendedName>
        <fullName evidence="3">beta-mannosidase</fullName>
        <ecNumber evidence="3">3.2.1.25</ecNumber>
    </recommendedName>
</protein>
<evidence type="ECO:0000256" key="5">
    <source>
        <dbReference type="ARBA" id="ARBA00023180"/>
    </source>
</evidence>
<dbReference type="Gene3D" id="2.60.40.10">
    <property type="entry name" value="Immunoglobulins"/>
    <property type="match status" value="2"/>
</dbReference>
<dbReference type="PANTHER" id="PTHR43730">
    <property type="entry name" value="BETA-MANNOSIDASE"/>
    <property type="match status" value="1"/>
</dbReference>
<keyword evidence="11" id="KW-1185">Reference proteome</keyword>
<dbReference type="AlphaFoldDB" id="A0A4Q2KE59"/>
<dbReference type="Pfam" id="PF17753">
    <property type="entry name" value="Ig_mannosidase"/>
    <property type="match status" value="1"/>
</dbReference>
<dbReference type="EC" id="3.2.1.25" evidence="3"/>
<comment type="similarity">
    <text evidence="2">Belongs to the glycosyl hydrolase 2 family.</text>
</comment>
<dbReference type="SUPFAM" id="SSF51445">
    <property type="entry name" value="(Trans)glycosidases"/>
    <property type="match status" value="1"/>
</dbReference>
<gene>
    <name evidence="10" type="ORF">ESZ91_05230</name>
</gene>
<feature type="domain" description="Beta-mannosidase-like galactose-binding" evidence="9">
    <location>
        <begin position="12"/>
        <end position="176"/>
    </location>
</feature>
<evidence type="ECO:0000256" key="3">
    <source>
        <dbReference type="ARBA" id="ARBA00012754"/>
    </source>
</evidence>
<feature type="domain" description="Beta-mannosidase Ig-fold" evidence="8">
    <location>
        <begin position="740"/>
        <end position="805"/>
    </location>
</feature>
<dbReference type="InterPro" id="IPR050887">
    <property type="entry name" value="Beta-mannosidase_GH2"/>
</dbReference>
<proteinExistence type="inferred from homology"/>
<dbReference type="InterPro" id="IPR036156">
    <property type="entry name" value="Beta-gal/glucu_dom_sf"/>
</dbReference>
<comment type="catalytic activity">
    <reaction evidence="1">
        <text>Hydrolysis of terminal, non-reducing beta-D-mannose residues in beta-D-mannosides.</text>
        <dbReference type="EC" id="3.2.1.25"/>
    </reaction>
</comment>
<name>A0A4Q2KE59_9FIRM</name>
<keyword evidence="5" id="KW-0325">Glycoprotein</keyword>
<dbReference type="Proteomes" id="UP000291269">
    <property type="component" value="Unassembled WGS sequence"/>
</dbReference>
<dbReference type="SUPFAM" id="SSF49303">
    <property type="entry name" value="beta-Galactosidase/glucuronidase domain"/>
    <property type="match status" value="2"/>
</dbReference>
<dbReference type="InterPro" id="IPR041625">
    <property type="entry name" value="Beta-mannosidase_Ig"/>
</dbReference>
<dbReference type="SUPFAM" id="SSF49785">
    <property type="entry name" value="Galactose-binding domain-like"/>
    <property type="match status" value="1"/>
</dbReference>
<evidence type="ECO:0000256" key="4">
    <source>
        <dbReference type="ARBA" id="ARBA00022801"/>
    </source>
</evidence>
<dbReference type="Gene3D" id="3.20.20.80">
    <property type="entry name" value="Glycosidases"/>
    <property type="match status" value="1"/>
</dbReference>
<evidence type="ECO:0000259" key="7">
    <source>
        <dbReference type="Pfam" id="PF00703"/>
    </source>
</evidence>
<evidence type="ECO:0000259" key="9">
    <source>
        <dbReference type="Pfam" id="PF22666"/>
    </source>
</evidence>
<comment type="caution">
    <text evidence="10">The sequence shown here is derived from an EMBL/GenBank/DDBJ whole genome shotgun (WGS) entry which is preliminary data.</text>
</comment>
<keyword evidence="4" id="KW-0378">Hydrolase</keyword>
<organism evidence="10 11">
    <name type="scientific">Candidatus Borkfalkia ceftriaxoniphila</name>
    <dbReference type="NCBI Taxonomy" id="2508949"/>
    <lineage>
        <taxon>Bacteria</taxon>
        <taxon>Bacillati</taxon>
        <taxon>Bacillota</taxon>
        <taxon>Clostridia</taxon>
        <taxon>Christensenellales</taxon>
        <taxon>Christensenellaceae</taxon>
        <taxon>Candidatus Borkfalkia</taxon>
    </lineage>
</organism>
<dbReference type="InterPro" id="IPR017853">
    <property type="entry name" value="GH"/>
</dbReference>
<dbReference type="OrthoDB" id="9801077at2"/>
<dbReference type="InterPro" id="IPR013783">
    <property type="entry name" value="Ig-like_fold"/>
</dbReference>
<accession>A0A4Q2KE59</accession>
<dbReference type="EMBL" id="SDOZ01000002">
    <property type="protein sequence ID" value="RXZ61792.1"/>
    <property type="molecule type" value="Genomic_DNA"/>
</dbReference>
<evidence type="ECO:0000313" key="11">
    <source>
        <dbReference type="Proteomes" id="UP000291269"/>
    </source>
</evidence>
<dbReference type="InterPro" id="IPR054593">
    <property type="entry name" value="Beta-mannosidase-like_N2"/>
</dbReference>
<dbReference type="GO" id="GO:0004567">
    <property type="term" value="F:beta-mannosidase activity"/>
    <property type="evidence" value="ECO:0007669"/>
    <property type="project" value="UniProtKB-EC"/>
</dbReference>
<keyword evidence="6" id="KW-0326">Glycosidase</keyword>
<evidence type="ECO:0000256" key="1">
    <source>
        <dbReference type="ARBA" id="ARBA00000829"/>
    </source>
</evidence>
<dbReference type="RefSeq" id="WP_129224808.1">
    <property type="nucleotide sequence ID" value="NZ_SDOZ01000002.1"/>
</dbReference>
<evidence type="ECO:0000256" key="2">
    <source>
        <dbReference type="ARBA" id="ARBA00007401"/>
    </source>
</evidence>
<feature type="domain" description="Glycoside hydrolase family 2 immunoglobulin-like beta-sandwich" evidence="7">
    <location>
        <begin position="247"/>
        <end position="294"/>
    </location>
</feature>
<evidence type="ECO:0000256" key="6">
    <source>
        <dbReference type="ARBA" id="ARBA00023295"/>
    </source>
</evidence>
<evidence type="ECO:0000259" key="8">
    <source>
        <dbReference type="Pfam" id="PF17753"/>
    </source>
</evidence>
<dbReference type="InterPro" id="IPR006102">
    <property type="entry name" value="Ig-like_GH2"/>
</dbReference>
<dbReference type="Pfam" id="PF00703">
    <property type="entry name" value="Glyco_hydro_2"/>
    <property type="match status" value="1"/>
</dbReference>